<evidence type="ECO:0000259" key="2">
    <source>
        <dbReference type="Pfam" id="PF01757"/>
    </source>
</evidence>
<organism evidence="4 5">
    <name type="scientific">Leucobacter muris</name>
    <dbReference type="NCBI Taxonomy" id="1935379"/>
    <lineage>
        <taxon>Bacteria</taxon>
        <taxon>Bacillati</taxon>
        <taxon>Actinomycetota</taxon>
        <taxon>Actinomycetes</taxon>
        <taxon>Micrococcales</taxon>
        <taxon>Microbacteriaceae</taxon>
        <taxon>Leucobacter</taxon>
    </lineage>
</organism>
<dbReference type="InterPro" id="IPR002656">
    <property type="entry name" value="Acyl_transf_3_dom"/>
</dbReference>
<name>A0ABX5QHT1_9MICO</name>
<feature type="domain" description="SGNH" evidence="3">
    <location>
        <begin position="487"/>
        <end position="695"/>
    </location>
</feature>
<dbReference type="RefSeq" id="WP_128387390.1">
    <property type="nucleotide sequence ID" value="NZ_CP035037.1"/>
</dbReference>
<dbReference type="InterPro" id="IPR050879">
    <property type="entry name" value="Acyltransferase_3"/>
</dbReference>
<feature type="transmembrane region" description="Helical" evidence="1">
    <location>
        <begin position="267"/>
        <end position="283"/>
    </location>
</feature>
<keyword evidence="1" id="KW-1133">Transmembrane helix</keyword>
<dbReference type="GO" id="GO:0016746">
    <property type="term" value="F:acyltransferase activity"/>
    <property type="evidence" value="ECO:0007669"/>
    <property type="project" value="UniProtKB-KW"/>
</dbReference>
<keyword evidence="5" id="KW-1185">Reference proteome</keyword>
<keyword evidence="1" id="KW-0812">Transmembrane</keyword>
<feature type="transmembrane region" description="Helical" evidence="1">
    <location>
        <begin position="159"/>
        <end position="183"/>
    </location>
</feature>
<feature type="transmembrane region" description="Helical" evidence="1">
    <location>
        <begin position="395"/>
        <end position="414"/>
    </location>
</feature>
<evidence type="ECO:0000313" key="4">
    <source>
        <dbReference type="EMBL" id="QAB18581.1"/>
    </source>
</evidence>
<sequence length="714" mass="77392">MGAFAVQQQTAVRPGAKAGYMHEIDGVRGIALTLVMLFHVFGNGRVSGGVDVFLVLSAYFLTRKLLGYFDRPEPGGGRKRPAAWLRKHFIGVSTRLIPSSVIVLSAVLIGTWLWVPATRYLQTFREVFASALYYENWELISSQLSYGAAGPDSSPVQHFWSLAVQGQFFLVWPFLALALYAAFGRRRGAGAGDARAAGAGGFSFRAVFLATTVVLTVVSFVWALILVDADQTVAYFNTFSRFWELGAGALIAFIPAAFCARSWVREGGIWVGLGMILVCGFIFDGAREFPGVPALWPVGASLLVLFGATRGAPDGWAARALSVGPVKFLARITYQLYLWHWPVLVFTMRARDETSVGWDVAIFVAAVSFVLSILTERLVSSVSRRSLQEWSWPRAAAVPLVPLMLLSTVTVGWAQAVNQQRKADLAAAAQLSPEQVGAGALAGPHPAVRVDPEARFLPTPTSAFIDLAPIYHEGCIQSHRDEPGAGEVLVCDVDDFGAERTVVLTGGSFSVQWYPALRSIAEQHHWRLIVIEKDGCRLTTEQTGDTCSDWNGDVIRTIASYDPDLVFTLGSVVSFEADTPEEIPTGMVEQVEKLGELGIEVVGIRGTPKFPFDVPECLVEHGGDPEACSLPRSQKLASDFFETLAADLPANLSILDLSDALCGPAVCEPIVGNVLVYRDDGHMTSTYARTTEPALLEALREAEPQLFSTQPATS</sequence>
<dbReference type="PANTHER" id="PTHR23028">
    <property type="entry name" value="ACETYLTRANSFERASE"/>
    <property type="match status" value="1"/>
</dbReference>
<proteinExistence type="predicted"/>
<dbReference type="Pfam" id="PF01757">
    <property type="entry name" value="Acyl_transf_3"/>
    <property type="match status" value="1"/>
</dbReference>
<keyword evidence="4" id="KW-0808">Transferase</keyword>
<feature type="transmembrane region" description="Helical" evidence="1">
    <location>
        <begin position="96"/>
        <end position="115"/>
    </location>
</feature>
<evidence type="ECO:0000256" key="1">
    <source>
        <dbReference type="SAM" id="Phobius"/>
    </source>
</evidence>
<protein>
    <submittedName>
        <fullName evidence="4">Acyltransferase</fullName>
    </submittedName>
</protein>
<reference evidence="4 5" key="1">
    <citation type="submission" date="2019-01" db="EMBL/GenBank/DDBJ databases">
        <title>Leucobacter muris sp. nov. isolated from the nose of a laboratory mouse.</title>
        <authorList>
            <person name="Benga L."/>
            <person name="Sproeer C."/>
            <person name="Schumann P."/>
            <person name="Verbarg S."/>
            <person name="Bunk B."/>
            <person name="Engelhardt E."/>
            <person name="Benten P.M."/>
            <person name="Sager M."/>
        </authorList>
    </citation>
    <scope>NUCLEOTIDE SEQUENCE [LARGE SCALE GENOMIC DNA]</scope>
    <source>
        <strain evidence="4 5">DSM 101948</strain>
    </source>
</reference>
<dbReference type="EMBL" id="CP035037">
    <property type="protein sequence ID" value="QAB18581.1"/>
    <property type="molecule type" value="Genomic_DNA"/>
</dbReference>
<dbReference type="InterPro" id="IPR043968">
    <property type="entry name" value="SGNH"/>
</dbReference>
<keyword evidence="4" id="KW-0012">Acyltransferase</keyword>
<feature type="transmembrane region" description="Helical" evidence="1">
    <location>
        <begin position="356"/>
        <end position="374"/>
    </location>
</feature>
<feature type="domain" description="Acyltransferase 3" evidence="2">
    <location>
        <begin position="22"/>
        <end position="375"/>
    </location>
</feature>
<feature type="transmembrane region" description="Helical" evidence="1">
    <location>
        <begin position="242"/>
        <end position="260"/>
    </location>
</feature>
<evidence type="ECO:0000259" key="3">
    <source>
        <dbReference type="Pfam" id="PF19040"/>
    </source>
</evidence>
<gene>
    <name evidence="4" type="ORF">Leucomu_12275</name>
</gene>
<evidence type="ECO:0000313" key="5">
    <source>
        <dbReference type="Proteomes" id="UP000285768"/>
    </source>
</evidence>
<keyword evidence="1" id="KW-0472">Membrane</keyword>
<dbReference type="Proteomes" id="UP000285768">
    <property type="component" value="Chromosome"/>
</dbReference>
<accession>A0ABX5QHT1</accession>
<dbReference type="PANTHER" id="PTHR23028:SF53">
    <property type="entry name" value="ACYL_TRANSF_3 DOMAIN-CONTAINING PROTEIN"/>
    <property type="match status" value="1"/>
</dbReference>
<feature type="transmembrane region" description="Helical" evidence="1">
    <location>
        <begin position="204"/>
        <end position="227"/>
    </location>
</feature>
<dbReference type="Pfam" id="PF19040">
    <property type="entry name" value="SGNH"/>
    <property type="match status" value="1"/>
</dbReference>